<gene>
    <name evidence="7" type="ORF">GTW09_01395</name>
</gene>
<dbReference type="Pfam" id="PF03544">
    <property type="entry name" value="TonB_C"/>
    <property type="match status" value="1"/>
</dbReference>
<feature type="chain" id="PRO_5026967601" evidence="5">
    <location>
        <begin position="24"/>
        <end position="124"/>
    </location>
</feature>
<dbReference type="EMBL" id="JAAAWP010000001">
    <property type="protein sequence ID" value="NDW20187.1"/>
    <property type="molecule type" value="Genomic_DNA"/>
</dbReference>
<dbReference type="Proteomes" id="UP000478837">
    <property type="component" value="Unassembled WGS sequence"/>
</dbReference>
<dbReference type="NCBIfam" id="TIGR01352">
    <property type="entry name" value="tonB_Cterm"/>
    <property type="match status" value="1"/>
</dbReference>
<evidence type="ECO:0000256" key="2">
    <source>
        <dbReference type="ARBA" id="ARBA00022692"/>
    </source>
</evidence>
<evidence type="ECO:0000256" key="5">
    <source>
        <dbReference type="SAM" id="SignalP"/>
    </source>
</evidence>
<dbReference type="AlphaFoldDB" id="A0A6L9MQ57"/>
<sequence length="124" mass="13890">MKNVIVIIVATLFFGCASTPNLSAEAVEVQSENLNQYWEMKSQSFSFSSPMNVAKRPKGHVKVRYLIDSNGEVFNPKIVESVPEGVWDDQGLKAVKHMSYQPSDSNTSRNPVYTTTQFHFGISE</sequence>
<evidence type="ECO:0000313" key="8">
    <source>
        <dbReference type="Proteomes" id="UP000478837"/>
    </source>
</evidence>
<feature type="domain" description="TonB C-terminal" evidence="6">
    <location>
        <begin position="33"/>
        <end position="124"/>
    </location>
</feature>
<dbReference type="InterPro" id="IPR006260">
    <property type="entry name" value="TonB/TolA_C"/>
</dbReference>
<comment type="caution">
    <text evidence="7">The sequence shown here is derived from an EMBL/GenBank/DDBJ whole genome shotgun (WGS) entry which is preliminary data.</text>
</comment>
<proteinExistence type="predicted"/>
<evidence type="ECO:0000256" key="1">
    <source>
        <dbReference type="ARBA" id="ARBA00004167"/>
    </source>
</evidence>
<dbReference type="InterPro" id="IPR037682">
    <property type="entry name" value="TonB_C"/>
</dbReference>
<dbReference type="Gene3D" id="3.30.2420.10">
    <property type="entry name" value="TonB"/>
    <property type="match status" value="1"/>
</dbReference>
<dbReference type="PROSITE" id="PS51257">
    <property type="entry name" value="PROKAR_LIPOPROTEIN"/>
    <property type="match status" value="1"/>
</dbReference>
<evidence type="ECO:0000256" key="3">
    <source>
        <dbReference type="ARBA" id="ARBA00022989"/>
    </source>
</evidence>
<keyword evidence="2" id="KW-0812">Transmembrane</keyword>
<dbReference type="GO" id="GO:0055085">
    <property type="term" value="P:transmembrane transport"/>
    <property type="evidence" value="ECO:0007669"/>
    <property type="project" value="InterPro"/>
</dbReference>
<organism evidence="7 8">
    <name type="scientific">Alteromonas hispanica</name>
    <dbReference type="NCBI Taxonomy" id="315421"/>
    <lineage>
        <taxon>Bacteria</taxon>
        <taxon>Pseudomonadati</taxon>
        <taxon>Pseudomonadota</taxon>
        <taxon>Gammaproteobacteria</taxon>
        <taxon>Alteromonadales</taxon>
        <taxon>Alteromonadaceae</taxon>
        <taxon>Alteromonas/Salinimonas group</taxon>
        <taxon>Alteromonas</taxon>
    </lineage>
</organism>
<accession>A0A6L9MQ57</accession>
<feature type="signal peptide" evidence="5">
    <location>
        <begin position="1"/>
        <end position="23"/>
    </location>
</feature>
<dbReference type="PROSITE" id="PS52015">
    <property type="entry name" value="TONB_CTD"/>
    <property type="match status" value="1"/>
</dbReference>
<dbReference type="RefSeq" id="WP_163109412.1">
    <property type="nucleotide sequence ID" value="NZ_JAAAWP010000001.1"/>
</dbReference>
<name>A0A6L9MQ57_9ALTE</name>
<evidence type="ECO:0000259" key="6">
    <source>
        <dbReference type="PROSITE" id="PS52015"/>
    </source>
</evidence>
<dbReference type="GO" id="GO:0016020">
    <property type="term" value="C:membrane"/>
    <property type="evidence" value="ECO:0007669"/>
    <property type="project" value="UniProtKB-SubCell"/>
</dbReference>
<evidence type="ECO:0000313" key="7">
    <source>
        <dbReference type="EMBL" id="NDW20187.1"/>
    </source>
</evidence>
<dbReference type="SUPFAM" id="SSF74653">
    <property type="entry name" value="TolA/TonB C-terminal domain"/>
    <property type="match status" value="1"/>
</dbReference>
<protein>
    <submittedName>
        <fullName evidence="7">TonB family protein</fullName>
    </submittedName>
</protein>
<keyword evidence="8" id="KW-1185">Reference proteome</keyword>
<keyword evidence="5" id="KW-0732">Signal</keyword>
<keyword evidence="4" id="KW-0472">Membrane</keyword>
<reference evidence="7 8" key="1">
    <citation type="submission" date="2020-01" db="EMBL/GenBank/DDBJ databases">
        <title>Genomes of bacteria type strains.</title>
        <authorList>
            <person name="Chen J."/>
            <person name="Zhu S."/>
            <person name="Yang J."/>
        </authorList>
    </citation>
    <scope>NUCLEOTIDE SEQUENCE [LARGE SCALE GENOMIC DNA]</scope>
    <source>
        <strain evidence="7 8">LMG 22958</strain>
    </source>
</reference>
<keyword evidence="3" id="KW-1133">Transmembrane helix</keyword>
<evidence type="ECO:0000256" key="4">
    <source>
        <dbReference type="ARBA" id="ARBA00023136"/>
    </source>
</evidence>
<comment type="subcellular location">
    <subcellularLocation>
        <location evidence="1">Membrane</location>
        <topology evidence="1">Single-pass membrane protein</topology>
    </subcellularLocation>
</comment>